<feature type="chain" id="PRO_5046509846" description="PLAT domain-containing protein" evidence="1">
    <location>
        <begin position="21"/>
        <end position="148"/>
    </location>
</feature>
<dbReference type="Proteomes" id="UP000664349">
    <property type="component" value="Unassembled WGS sequence"/>
</dbReference>
<feature type="signal peptide" evidence="1">
    <location>
        <begin position="1"/>
        <end position="20"/>
    </location>
</feature>
<comment type="caution">
    <text evidence="2">The sequence shown here is derived from an EMBL/GenBank/DDBJ whole genome shotgun (WGS) entry which is preliminary data.</text>
</comment>
<gene>
    <name evidence="2" type="ORF">J1C50_21655</name>
</gene>
<protein>
    <recommendedName>
        <fullName evidence="4">PLAT domain-containing protein</fullName>
    </recommendedName>
</protein>
<proteinExistence type="predicted"/>
<evidence type="ECO:0008006" key="4">
    <source>
        <dbReference type="Google" id="ProtNLM"/>
    </source>
</evidence>
<keyword evidence="1" id="KW-0732">Signal</keyword>
<keyword evidence="3" id="KW-1185">Reference proteome</keyword>
<organism evidence="2 3">
    <name type="scientific">Chromobacterium haemolyticum</name>
    <dbReference type="NCBI Taxonomy" id="394935"/>
    <lineage>
        <taxon>Bacteria</taxon>
        <taxon>Pseudomonadati</taxon>
        <taxon>Pseudomonadota</taxon>
        <taxon>Betaproteobacteria</taxon>
        <taxon>Neisseriales</taxon>
        <taxon>Chromobacteriaceae</taxon>
        <taxon>Chromobacterium</taxon>
    </lineage>
</organism>
<sequence length="148" mass="16895">MKTLKKLSTLLFFLSTSANALTPNDNFRNGIIGTGFVSNGGSTTYEYKVLIDYRIHGRHQIELKFVERNNYSEPPLDTIEETETIMVNCKEHTYTTSLWLKENNNTYGQSQYKNGGSVNWKDNSDNAYANYGNGWILPLYLKMVCNSV</sequence>
<evidence type="ECO:0000313" key="2">
    <source>
        <dbReference type="EMBL" id="MBO0418116.1"/>
    </source>
</evidence>
<evidence type="ECO:0000313" key="3">
    <source>
        <dbReference type="Proteomes" id="UP000664349"/>
    </source>
</evidence>
<evidence type="ECO:0000256" key="1">
    <source>
        <dbReference type="SAM" id="SignalP"/>
    </source>
</evidence>
<reference evidence="2 3" key="1">
    <citation type="submission" date="2021-03" db="EMBL/GenBank/DDBJ databases">
        <title>First Case of infection caused by Chromobacterium haemolyticum derived from water in China.</title>
        <authorList>
            <person name="Chen J."/>
            <person name="Liu C."/>
        </authorList>
    </citation>
    <scope>NUCLEOTIDE SEQUENCE [LARGE SCALE GENOMIC DNA]</scope>
    <source>
        <strain evidence="2 3">WJ-5</strain>
    </source>
</reference>
<dbReference type="RefSeq" id="WP_200123186.1">
    <property type="nucleotide sequence ID" value="NZ_JAEILV010000027.1"/>
</dbReference>
<dbReference type="EMBL" id="JAFLRD010000025">
    <property type="protein sequence ID" value="MBO0418116.1"/>
    <property type="molecule type" value="Genomic_DNA"/>
</dbReference>
<name>A0ABS3GST8_9NEIS</name>
<accession>A0ABS3GST8</accession>